<dbReference type="Proteomes" id="UP000011668">
    <property type="component" value="Unassembled WGS sequence"/>
</dbReference>
<dbReference type="AlphaFoldDB" id="L8WGV1"/>
<dbReference type="HOGENOM" id="CLU_3351390_0_0_1"/>
<evidence type="ECO:0000313" key="2">
    <source>
        <dbReference type="Proteomes" id="UP000011668"/>
    </source>
</evidence>
<evidence type="ECO:0000313" key="1">
    <source>
        <dbReference type="EMBL" id="ELU35952.1"/>
    </source>
</evidence>
<dbReference type="EMBL" id="AFRT01004763">
    <property type="protein sequence ID" value="ELU35952.1"/>
    <property type="molecule type" value="Genomic_DNA"/>
</dbReference>
<comment type="caution">
    <text evidence="1">The sequence shown here is derived from an EMBL/GenBank/DDBJ whole genome shotgun (WGS) entry which is preliminary data.</text>
</comment>
<organism evidence="1 2">
    <name type="scientific">Thanatephorus cucumeris (strain AG1-IA)</name>
    <name type="common">Rice sheath blight fungus</name>
    <name type="synonym">Rhizoctonia solani</name>
    <dbReference type="NCBI Taxonomy" id="983506"/>
    <lineage>
        <taxon>Eukaryota</taxon>
        <taxon>Fungi</taxon>
        <taxon>Dikarya</taxon>
        <taxon>Basidiomycota</taxon>
        <taxon>Agaricomycotina</taxon>
        <taxon>Agaricomycetes</taxon>
        <taxon>Cantharellales</taxon>
        <taxon>Ceratobasidiaceae</taxon>
        <taxon>Rhizoctonia</taxon>
        <taxon>Rhizoctonia solani AG-1</taxon>
    </lineage>
</organism>
<sequence>MSNDVSVQGNPSCWRPCTDPKFPHRHSPASLKKVRCR</sequence>
<gene>
    <name evidence="1" type="ORF">AG1IA_10018</name>
</gene>
<keyword evidence="2" id="KW-1185">Reference proteome</keyword>
<accession>L8WGV1</accession>
<name>L8WGV1_THACA</name>
<protein>
    <submittedName>
        <fullName evidence="1">Uncharacterized protein</fullName>
    </submittedName>
</protein>
<proteinExistence type="predicted"/>
<reference evidence="1 2" key="1">
    <citation type="journal article" date="2013" name="Nat. Commun.">
        <title>The evolution and pathogenic mechanisms of the rice sheath blight pathogen.</title>
        <authorList>
            <person name="Zheng A."/>
            <person name="Lin R."/>
            <person name="Xu L."/>
            <person name="Qin P."/>
            <person name="Tang C."/>
            <person name="Ai P."/>
            <person name="Zhang D."/>
            <person name="Liu Y."/>
            <person name="Sun Z."/>
            <person name="Feng H."/>
            <person name="Wang Y."/>
            <person name="Chen Y."/>
            <person name="Liang X."/>
            <person name="Fu R."/>
            <person name="Li Q."/>
            <person name="Zhang J."/>
            <person name="Yu X."/>
            <person name="Xie Z."/>
            <person name="Ding L."/>
            <person name="Guan P."/>
            <person name="Tang J."/>
            <person name="Liang Y."/>
            <person name="Wang S."/>
            <person name="Deng Q."/>
            <person name="Li S."/>
            <person name="Zhu J."/>
            <person name="Wang L."/>
            <person name="Liu H."/>
            <person name="Li P."/>
        </authorList>
    </citation>
    <scope>NUCLEOTIDE SEQUENCE [LARGE SCALE GENOMIC DNA]</scope>
    <source>
        <strain evidence="2">AG-1 IA</strain>
    </source>
</reference>